<accession>A0A3N2CZY3</accession>
<feature type="region of interest" description="Disordered" evidence="1">
    <location>
        <begin position="238"/>
        <end position="267"/>
    </location>
</feature>
<name>A0A3N2CZY3_9MICO</name>
<gene>
    <name evidence="2" type="ORF">EDD28_2473</name>
</gene>
<evidence type="ECO:0000313" key="2">
    <source>
        <dbReference type="EMBL" id="ROR93069.1"/>
    </source>
</evidence>
<comment type="caution">
    <text evidence="2">The sequence shown here is derived from an EMBL/GenBank/DDBJ whole genome shotgun (WGS) entry which is preliminary data.</text>
</comment>
<proteinExistence type="predicted"/>
<sequence length="267" mass="28786">MLALLDHIEKLTGRLDHAEFRATEAEWQLAAESTHQDDGPCASVTLANVDIAKIYDENEILRRDLHTPRLSASTPRYCSAPASGAERAAARGGRTRTGSCRLDRVPSGARCDAWRTARWSARGAADCGRADAPRAGGGRVMTRAAMMATTRYGRAMSQYPRSVAPSAHAAQHKPQPHAWAPRRATRRRRFATVASTQSRMGVGCGCGSGCDRPGGGHHPGNPEVARATADLRASWSGLVDASGRHSRGHPDWPAPSRNPLCSHMREQ</sequence>
<organism evidence="2 3">
    <name type="scientific">Salana multivorans</name>
    <dbReference type="NCBI Taxonomy" id="120377"/>
    <lineage>
        <taxon>Bacteria</taxon>
        <taxon>Bacillati</taxon>
        <taxon>Actinomycetota</taxon>
        <taxon>Actinomycetes</taxon>
        <taxon>Micrococcales</taxon>
        <taxon>Beutenbergiaceae</taxon>
        <taxon>Salana</taxon>
    </lineage>
</organism>
<dbReference type="EMBL" id="RKHQ01000002">
    <property type="protein sequence ID" value="ROR93069.1"/>
    <property type="molecule type" value="Genomic_DNA"/>
</dbReference>
<dbReference type="AlphaFoldDB" id="A0A3N2CZY3"/>
<protein>
    <submittedName>
        <fullName evidence="2">Uncharacterized protein</fullName>
    </submittedName>
</protein>
<evidence type="ECO:0000256" key="1">
    <source>
        <dbReference type="SAM" id="MobiDB-lite"/>
    </source>
</evidence>
<keyword evidence="3" id="KW-1185">Reference proteome</keyword>
<dbReference type="Proteomes" id="UP000275356">
    <property type="component" value="Unassembled WGS sequence"/>
</dbReference>
<evidence type="ECO:0000313" key="3">
    <source>
        <dbReference type="Proteomes" id="UP000275356"/>
    </source>
</evidence>
<reference evidence="2 3" key="1">
    <citation type="submission" date="2018-11" db="EMBL/GenBank/DDBJ databases">
        <title>Sequencing the genomes of 1000 actinobacteria strains.</title>
        <authorList>
            <person name="Klenk H.-P."/>
        </authorList>
    </citation>
    <scope>NUCLEOTIDE SEQUENCE [LARGE SCALE GENOMIC DNA]</scope>
    <source>
        <strain evidence="2 3">DSM 13521</strain>
    </source>
</reference>